<comment type="caution">
    <text evidence="1">The sequence shown here is derived from an EMBL/GenBank/DDBJ whole genome shotgun (WGS) entry which is preliminary data.</text>
</comment>
<evidence type="ECO:0000313" key="1">
    <source>
        <dbReference type="EMBL" id="KAJ7546092.1"/>
    </source>
</evidence>
<evidence type="ECO:0000313" key="2">
    <source>
        <dbReference type="Proteomes" id="UP001162992"/>
    </source>
</evidence>
<protein>
    <submittedName>
        <fullName evidence="1">Uncharacterized protein</fullName>
    </submittedName>
</protein>
<keyword evidence="2" id="KW-1185">Reference proteome</keyword>
<proteinExistence type="predicted"/>
<dbReference type="EMBL" id="CM055099">
    <property type="protein sequence ID" value="KAJ7546092.1"/>
    <property type="molecule type" value="Genomic_DNA"/>
</dbReference>
<reference evidence="2" key="1">
    <citation type="journal article" date="2024" name="Proc. Natl. Acad. Sci. U.S.A.">
        <title>Extraordinary preservation of gene collinearity over three hundred million years revealed in homosporous lycophytes.</title>
        <authorList>
            <person name="Li C."/>
            <person name="Wickell D."/>
            <person name="Kuo L.Y."/>
            <person name="Chen X."/>
            <person name="Nie B."/>
            <person name="Liao X."/>
            <person name="Peng D."/>
            <person name="Ji J."/>
            <person name="Jenkins J."/>
            <person name="Williams M."/>
            <person name="Shu S."/>
            <person name="Plott C."/>
            <person name="Barry K."/>
            <person name="Rajasekar S."/>
            <person name="Grimwood J."/>
            <person name="Han X."/>
            <person name="Sun S."/>
            <person name="Hou Z."/>
            <person name="He W."/>
            <person name="Dai G."/>
            <person name="Sun C."/>
            <person name="Schmutz J."/>
            <person name="Leebens-Mack J.H."/>
            <person name="Li F.W."/>
            <person name="Wang L."/>
        </authorList>
    </citation>
    <scope>NUCLEOTIDE SEQUENCE [LARGE SCALE GENOMIC DNA]</scope>
    <source>
        <strain evidence="2">cv. PW_Plant_1</strain>
    </source>
</reference>
<gene>
    <name evidence="1" type="ORF">O6H91_08G024200</name>
</gene>
<name>A0ACC2CWN7_DIPCM</name>
<accession>A0ACC2CWN7</accession>
<organism evidence="1 2">
    <name type="scientific">Diphasiastrum complanatum</name>
    <name type="common">Issler's clubmoss</name>
    <name type="synonym">Lycopodium complanatum</name>
    <dbReference type="NCBI Taxonomy" id="34168"/>
    <lineage>
        <taxon>Eukaryota</taxon>
        <taxon>Viridiplantae</taxon>
        <taxon>Streptophyta</taxon>
        <taxon>Embryophyta</taxon>
        <taxon>Tracheophyta</taxon>
        <taxon>Lycopodiopsida</taxon>
        <taxon>Lycopodiales</taxon>
        <taxon>Lycopodiaceae</taxon>
        <taxon>Lycopodioideae</taxon>
        <taxon>Diphasiastrum</taxon>
    </lineage>
</organism>
<dbReference type="Proteomes" id="UP001162992">
    <property type="component" value="Chromosome 8"/>
</dbReference>
<sequence length="772" mass="86783">MAAAVMSFQAFCSAEKEVQCHIRYCKFIKVVEFEERMAGLLSGDASHLALTAGGTFLLVNGKLEEPEYSSSNWYFTRDEIEKNSPSRRDGVDVNKETYFRKSYCTFLQDLGMRLKVPQITIATATVMCHRFFLRQSHTRNEKFMVATICMFVAGKVEETPRPLRDVIILSYGLRNKKDPTAVQRIRQKDVFEEQKELMLLGEQLVLTTLEFDLNIHHPYKPLVTAIKRFKVAQNALAQVAWNFVNDGLRTSLCLQFKPHHIAAGAIFLATKFLQVNLPSGGDKVWWQEFEVTPRQLEDVSNQMLELYEQNKAGPSSRASDPNLIAGVCNGYKPEMGNYGHSEILSANGVPQSSRVDRFDVTHNQLVADNAETAVHTTHRELDFDSQDSSRGYLHGWLEGGKQGVYAGICEDHKRKGLHPSSQEHSRTDIHTMNDFRKWSTVSQKLSEETAIHGYCVEDAIGIKESFNGRNGTHIFPATIAAAQKTKYAKLESDEGMLVGRDETHGHRKFSEEKQLLTDQLTASAKRPAEAYSVLRKEDEGKQSYLAGFQESNNDTVKAYAERKKKLKVGGEQRFVRVKQEAANGNEIFLRELENAVEATAGGDALRLDPANCGRSLSIRDVTSSLEILNDHQGQLWSTVKRKKLTDAVQPRFRSEGETACDRGNSYHTYSQTINFFDGTADQIKEGEFGSQVPNRSAKAWGDGHVSPAAFGKSSSVSLERSDQIVHQNPGTCEGSYDKRHWHGNDQTGLKSGRQSVQREDQYINRHGHKDQA</sequence>